<feature type="compositionally biased region" description="Basic and acidic residues" evidence="1">
    <location>
        <begin position="8"/>
        <end position="24"/>
    </location>
</feature>
<sequence>MSSYGWPELHEWVPTKVPAKEPTKEPTQTTLKKDKDNKAKHHFEGREGDAKHIQGDGQWASLGELLM</sequence>
<reference evidence="2" key="1">
    <citation type="journal article" date="2023" name="BMC Genomics">
        <title>Chromosome-level genome assemblies of Cutaneotrichosporon spp. (Trichosporonales, Basidiomycota) reveal imbalanced evolution between nucleotide sequences and chromosome synteny.</title>
        <authorList>
            <person name="Kobayashi Y."/>
            <person name="Kayamori A."/>
            <person name="Aoki K."/>
            <person name="Shiwa Y."/>
            <person name="Matsutani M."/>
            <person name="Fujita N."/>
            <person name="Sugita T."/>
            <person name="Iwasaki W."/>
            <person name="Tanaka N."/>
            <person name="Takashima M."/>
        </authorList>
    </citation>
    <scope>NUCLEOTIDE SEQUENCE</scope>
    <source>
        <strain evidence="2">HIS019</strain>
    </source>
</reference>
<dbReference type="RefSeq" id="XP_060457092.1">
    <property type="nucleotide sequence ID" value="XM_060600505.1"/>
</dbReference>
<protein>
    <submittedName>
        <fullName evidence="2">Uncharacterized protein</fullName>
    </submittedName>
</protein>
<dbReference type="KEGG" id="ccac:CcaHIS019_0406470"/>
<organism evidence="2 3">
    <name type="scientific">Cutaneotrichosporon cavernicola</name>
    <dbReference type="NCBI Taxonomy" id="279322"/>
    <lineage>
        <taxon>Eukaryota</taxon>
        <taxon>Fungi</taxon>
        <taxon>Dikarya</taxon>
        <taxon>Basidiomycota</taxon>
        <taxon>Agaricomycotina</taxon>
        <taxon>Tremellomycetes</taxon>
        <taxon>Trichosporonales</taxon>
        <taxon>Trichosporonaceae</taxon>
        <taxon>Cutaneotrichosporon</taxon>
    </lineage>
</organism>
<dbReference type="EMBL" id="AP028215">
    <property type="protein sequence ID" value="BEI91827.1"/>
    <property type="molecule type" value="Genomic_DNA"/>
</dbReference>
<keyword evidence="3" id="KW-1185">Reference proteome</keyword>
<name>A0AA48L4J6_9TREE</name>
<dbReference type="GeneID" id="85495697"/>
<feature type="compositionally biased region" description="Basic and acidic residues" evidence="1">
    <location>
        <begin position="31"/>
        <end position="53"/>
    </location>
</feature>
<feature type="region of interest" description="Disordered" evidence="1">
    <location>
        <begin position="1"/>
        <end position="53"/>
    </location>
</feature>
<accession>A0AA48L4J6</accession>
<dbReference type="AlphaFoldDB" id="A0AA48L4J6"/>
<dbReference type="Proteomes" id="UP001233271">
    <property type="component" value="Chromosome 4"/>
</dbReference>
<proteinExistence type="predicted"/>
<evidence type="ECO:0000256" key="1">
    <source>
        <dbReference type="SAM" id="MobiDB-lite"/>
    </source>
</evidence>
<evidence type="ECO:0000313" key="2">
    <source>
        <dbReference type="EMBL" id="BEI91827.1"/>
    </source>
</evidence>
<gene>
    <name evidence="2" type="ORF">CcaverHIS019_0406470</name>
</gene>
<evidence type="ECO:0000313" key="3">
    <source>
        <dbReference type="Proteomes" id="UP001233271"/>
    </source>
</evidence>